<keyword evidence="1" id="KW-0547">Nucleotide-binding</keyword>
<keyword evidence="1" id="KW-0067">ATP-binding</keyword>
<dbReference type="PANTHER" id="PTHR11070:SF2">
    <property type="entry name" value="ATP-DEPENDENT DNA HELICASE SRS2"/>
    <property type="match status" value="1"/>
</dbReference>
<dbReference type="InterPro" id="IPR027417">
    <property type="entry name" value="P-loop_NTPase"/>
</dbReference>
<protein>
    <submittedName>
        <fullName evidence="1">ATP-dependent helicase</fullName>
    </submittedName>
</protein>
<dbReference type="AlphaFoldDB" id="A0A428VVN0"/>
<dbReference type="GO" id="GO:0000725">
    <property type="term" value="P:recombinational repair"/>
    <property type="evidence" value="ECO:0007669"/>
    <property type="project" value="TreeGrafter"/>
</dbReference>
<sequence length="550" mass="59725">MTYEPNDEQEDVINSVDPVLVVAGGAGTGKTTTAIAAARTYLEAADKQLRSTRAAAERACVRAPLLAHQRVLFLSFSRTAVAQIIDRAGDVIRPYGPRLEVATFHGFAWRIITSFGAHYGFPPPLTVLSSASVRVPGAPNGLTYPQLLPGARKLLSIPQVSDHYAGRYGLVICDEFQDTDGDEWQFFQLIAPRARRILLGDVNQSIYGGFKPGVDPLKRIASALAIPGARKIDLPPASHRDPTGVLPAAAEAARLRRFADPALRVAADSGRLTITQMTDDRGHGKVVDLARRARRQGHSVNIFTHTNVATTQLSDALTVAGLKHEQVGFGEAYGEALAAHSALVRYAIDDGMFPLRELAVYITATQGGKGIPPLAQQVLDPRGNPVLERAIAQLATDLRDAATPLDLGRLADTVTGAYARVGTFRGQETWTQAAQRTRNALLGRRGEVSPTAIVEDLGRLRDESLVGNLAGRRRPIQVMNLHQTKGREADTTILLLGTDEFYGRETEPYPDGSRLLYVVMTRARRQSHLVVPAVAHPLWRPLINVCRTNI</sequence>
<proteinExistence type="predicted"/>
<dbReference type="EMBL" id="QHHU01000125">
    <property type="protein sequence ID" value="RSM34822.1"/>
    <property type="molecule type" value="Genomic_DNA"/>
</dbReference>
<gene>
    <name evidence="1" type="ORF">DMA12_46800</name>
</gene>
<evidence type="ECO:0000313" key="2">
    <source>
        <dbReference type="Proteomes" id="UP000286716"/>
    </source>
</evidence>
<keyword evidence="1" id="KW-0378">Hydrolase</keyword>
<dbReference type="GO" id="GO:0003677">
    <property type="term" value="F:DNA binding"/>
    <property type="evidence" value="ECO:0007669"/>
    <property type="project" value="InterPro"/>
</dbReference>
<dbReference type="RefSeq" id="WP_020646584.1">
    <property type="nucleotide sequence ID" value="NZ_QHHU01000125.1"/>
</dbReference>
<name>A0A428VVN0_AMYBA</name>
<accession>A0A428VVN0</accession>
<organism evidence="1 2">
    <name type="scientific">Amycolatopsis balhimycina DSM 5908</name>
    <dbReference type="NCBI Taxonomy" id="1081091"/>
    <lineage>
        <taxon>Bacteria</taxon>
        <taxon>Bacillati</taxon>
        <taxon>Actinomycetota</taxon>
        <taxon>Actinomycetes</taxon>
        <taxon>Pseudonocardiales</taxon>
        <taxon>Pseudonocardiaceae</taxon>
        <taxon>Amycolatopsis</taxon>
    </lineage>
</organism>
<evidence type="ECO:0000313" key="1">
    <source>
        <dbReference type="EMBL" id="RSM34822.1"/>
    </source>
</evidence>
<keyword evidence="1" id="KW-0347">Helicase</keyword>
<comment type="caution">
    <text evidence="1">The sequence shown here is derived from an EMBL/GenBank/DDBJ whole genome shotgun (WGS) entry which is preliminary data.</text>
</comment>
<dbReference type="Gene3D" id="3.40.50.300">
    <property type="entry name" value="P-loop containing nucleotide triphosphate hydrolases"/>
    <property type="match status" value="2"/>
</dbReference>
<dbReference type="GO" id="GO:0043138">
    <property type="term" value="F:3'-5' DNA helicase activity"/>
    <property type="evidence" value="ECO:0007669"/>
    <property type="project" value="TreeGrafter"/>
</dbReference>
<dbReference type="GO" id="GO:0005524">
    <property type="term" value="F:ATP binding"/>
    <property type="evidence" value="ECO:0007669"/>
    <property type="project" value="InterPro"/>
</dbReference>
<dbReference type="Proteomes" id="UP000286716">
    <property type="component" value="Unassembled WGS sequence"/>
</dbReference>
<dbReference type="InterPro" id="IPR000212">
    <property type="entry name" value="DNA_helicase_UvrD/REP"/>
</dbReference>
<dbReference type="PANTHER" id="PTHR11070">
    <property type="entry name" value="UVRD / RECB / PCRA DNA HELICASE FAMILY MEMBER"/>
    <property type="match status" value="1"/>
</dbReference>
<dbReference type="SUPFAM" id="SSF52540">
    <property type="entry name" value="P-loop containing nucleoside triphosphate hydrolases"/>
    <property type="match status" value="1"/>
</dbReference>
<reference evidence="1 2" key="1">
    <citation type="submission" date="2018-05" db="EMBL/GenBank/DDBJ databases">
        <title>Evolution of GPA BGCs.</title>
        <authorList>
            <person name="Waglechner N."/>
            <person name="Wright G.D."/>
        </authorList>
    </citation>
    <scope>NUCLEOTIDE SEQUENCE [LARGE SCALE GENOMIC DNA]</scope>
    <source>
        <strain evidence="1 2">DSM 5908</strain>
    </source>
</reference>
<dbReference type="Pfam" id="PF13245">
    <property type="entry name" value="AAA_19"/>
    <property type="match status" value="1"/>
</dbReference>
<dbReference type="OrthoDB" id="9810135at2"/>
<keyword evidence="2" id="KW-1185">Reference proteome</keyword>